<dbReference type="InterPro" id="IPR005123">
    <property type="entry name" value="Oxoglu/Fe-dep_dioxygenase_dom"/>
</dbReference>
<dbReference type="Proteomes" id="UP000076587">
    <property type="component" value="Unassembled WGS sequence"/>
</dbReference>
<dbReference type="PATRIC" id="fig|1365253.3.peg.1793"/>
<protein>
    <recommendedName>
        <fullName evidence="1">Fe2OG dioxygenase domain-containing protein</fullName>
    </recommendedName>
</protein>
<dbReference type="InterPro" id="IPR027450">
    <property type="entry name" value="AlkB-like"/>
</dbReference>
<dbReference type="PANTHER" id="PTHR31212:SF4">
    <property type="entry name" value="ALPHA-KETOGLUTARATE-DEPENDENT DIOXYGENASE ALKB HOMOLOG 3"/>
    <property type="match status" value="1"/>
</dbReference>
<reference evidence="2 3" key="1">
    <citation type="submission" date="2013-07" db="EMBL/GenBank/DDBJ databases">
        <title>Comparative Genomic and Metabolomic Analysis of Twelve Strains of Pseudoalteromonas luteoviolacea.</title>
        <authorList>
            <person name="Vynne N.G."/>
            <person name="Mansson M."/>
            <person name="Gram L."/>
        </authorList>
    </citation>
    <scope>NUCLEOTIDE SEQUENCE [LARGE SCALE GENOMIC DNA]</scope>
    <source>
        <strain evidence="2 3">NCIMB 1942</strain>
    </source>
</reference>
<dbReference type="InterPro" id="IPR037151">
    <property type="entry name" value="AlkB-like_sf"/>
</dbReference>
<dbReference type="Gene3D" id="2.60.120.590">
    <property type="entry name" value="Alpha-ketoglutarate-dependent dioxygenase AlkB-like"/>
    <property type="match status" value="1"/>
</dbReference>
<evidence type="ECO:0000313" key="2">
    <source>
        <dbReference type="EMBL" id="KZN48341.1"/>
    </source>
</evidence>
<name>A0A167D2A0_9GAMM</name>
<dbReference type="InterPro" id="IPR032854">
    <property type="entry name" value="ALKBH3"/>
</dbReference>
<dbReference type="SUPFAM" id="SSF51197">
    <property type="entry name" value="Clavaminate synthase-like"/>
    <property type="match status" value="1"/>
</dbReference>
<dbReference type="AlphaFoldDB" id="A0A167D2A0"/>
<dbReference type="GO" id="GO:0006307">
    <property type="term" value="P:DNA alkylation repair"/>
    <property type="evidence" value="ECO:0007669"/>
    <property type="project" value="InterPro"/>
</dbReference>
<sequence length="193" mass="22242">MSKLNKECLPEGFHYFPQGISFDKSLALYEHLCAQLPWQQPEIRVYGKSHRIPRLQCFIAEQSVNYGYSGKRLESCDWLPVLSAIRARLQQQYGQPFNALLLNWYRDGQDTMGWHSDDEQELGKDPMIVSVSLGASRLFKIRDKVTRQTYSIVLETGSFLVMSGRSQHDFEHSLPKQVKVSQGRINLTFRTVG</sequence>
<dbReference type="PROSITE" id="PS51471">
    <property type="entry name" value="FE2OG_OXY"/>
    <property type="match status" value="1"/>
</dbReference>
<comment type="caution">
    <text evidence="2">The sequence shown here is derived from an EMBL/GenBank/DDBJ whole genome shotgun (WGS) entry which is preliminary data.</text>
</comment>
<evidence type="ECO:0000259" key="1">
    <source>
        <dbReference type="PROSITE" id="PS51471"/>
    </source>
</evidence>
<dbReference type="Pfam" id="PF13532">
    <property type="entry name" value="2OG-FeII_Oxy_2"/>
    <property type="match status" value="1"/>
</dbReference>
<accession>A0A167D2A0</accession>
<dbReference type="OrthoDB" id="190276at2"/>
<evidence type="ECO:0000313" key="3">
    <source>
        <dbReference type="Proteomes" id="UP000076587"/>
    </source>
</evidence>
<dbReference type="RefSeq" id="WP_063376564.1">
    <property type="nucleotide sequence ID" value="NZ_AUXT01000146.1"/>
</dbReference>
<gene>
    <name evidence="2" type="ORF">N482_07690</name>
</gene>
<proteinExistence type="predicted"/>
<organism evidence="2 3">
    <name type="scientific">Pseudoalteromonas luteoviolacea NCIMB 1942</name>
    <dbReference type="NCBI Taxonomy" id="1365253"/>
    <lineage>
        <taxon>Bacteria</taxon>
        <taxon>Pseudomonadati</taxon>
        <taxon>Pseudomonadota</taxon>
        <taxon>Gammaproteobacteria</taxon>
        <taxon>Alteromonadales</taxon>
        <taxon>Pseudoalteromonadaceae</taxon>
        <taxon>Pseudoalteromonas</taxon>
    </lineage>
</organism>
<dbReference type="GO" id="GO:0051213">
    <property type="term" value="F:dioxygenase activity"/>
    <property type="evidence" value="ECO:0007669"/>
    <property type="project" value="InterPro"/>
</dbReference>
<dbReference type="PANTHER" id="PTHR31212">
    <property type="entry name" value="ALPHA-KETOGLUTARATE-DEPENDENT DIOXYGENASE ALKB HOMOLOG 3"/>
    <property type="match status" value="1"/>
</dbReference>
<feature type="domain" description="Fe2OG dioxygenase" evidence="1">
    <location>
        <begin position="96"/>
        <end position="193"/>
    </location>
</feature>
<dbReference type="EMBL" id="AUXT01000146">
    <property type="protein sequence ID" value="KZN48341.1"/>
    <property type="molecule type" value="Genomic_DNA"/>
</dbReference>